<dbReference type="SUPFAM" id="SSF55073">
    <property type="entry name" value="Nucleotide cyclase"/>
    <property type="match status" value="1"/>
</dbReference>
<dbReference type="PROSITE" id="PS50887">
    <property type="entry name" value="GGDEF"/>
    <property type="match status" value="1"/>
</dbReference>
<dbReference type="Gene3D" id="3.30.450.20">
    <property type="entry name" value="PAS domain"/>
    <property type="match status" value="2"/>
</dbReference>
<dbReference type="NCBIfam" id="TIGR00229">
    <property type="entry name" value="sensory_box"/>
    <property type="match status" value="2"/>
</dbReference>
<dbReference type="Gene3D" id="3.30.70.270">
    <property type="match status" value="1"/>
</dbReference>
<dbReference type="InterPro" id="IPR052163">
    <property type="entry name" value="DGC-Regulatory_Protein"/>
</dbReference>
<dbReference type="SMART" id="SM00091">
    <property type="entry name" value="PAS"/>
    <property type="match status" value="2"/>
</dbReference>
<dbReference type="InterPro" id="IPR043128">
    <property type="entry name" value="Rev_trsase/Diguanyl_cyclase"/>
</dbReference>
<dbReference type="InterPro" id="IPR035965">
    <property type="entry name" value="PAS-like_dom_sf"/>
</dbReference>
<comment type="caution">
    <text evidence="3">The sequence shown here is derived from an EMBL/GenBank/DDBJ whole genome shotgun (WGS) entry which is preliminary data.</text>
</comment>
<reference evidence="3" key="2">
    <citation type="submission" date="2020-09" db="EMBL/GenBank/DDBJ databases">
        <authorList>
            <person name="Sun Q."/>
            <person name="Zhou Y."/>
        </authorList>
    </citation>
    <scope>NUCLEOTIDE SEQUENCE</scope>
    <source>
        <strain evidence="3">CGMCC 1.15254</strain>
    </source>
</reference>
<dbReference type="EMBL" id="BMHV01000024">
    <property type="protein sequence ID" value="GGF72296.1"/>
    <property type="molecule type" value="Genomic_DNA"/>
</dbReference>
<keyword evidence="4" id="KW-1185">Reference proteome</keyword>
<dbReference type="InterPro" id="IPR000160">
    <property type="entry name" value="GGDEF_dom"/>
</dbReference>
<dbReference type="PANTHER" id="PTHR46663:SF2">
    <property type="entry name" value="GGDEF DOMAIN-CONTAINING PROTEIN"/>
    <property type="match status" value="1"/>
</dbReference>
<dbReference type="AlphaFoldDB" id="A0A917FG04"/>
<evidence type="ECO:0000313" key="4">
    <source>
        <dbReference type="Proteomes" id="UP000632498"/>
    </source>
</evidence>
<gene>
    <name evidence="3" type="ORF">GCM10011332_27840</name>
</gene>
<dbReference type="NCBIfam" id="TIGR00254">
    <property type="entry name" value="GGDEF"/>
    <property type="match status" value="1"/>
</dbReference>
<reference evidence="3" key="1">
    <citation type="journal article" date="2014" name="Int. J. Syst. Evol. Microbiol.">
        <title>Complete genome sequence of Corynebacterium casei LMG S-19264T (=DSM 44701T), isolated from a smear-ripened cheese.</title>
        <authorList>
            <consortium name="US DOE Joint Genome Institute (JGI-PGF)"/>
            <person name="Walter F."/>
            <person name="Albersmeier A."/>
            <person name="Kalinowski J."/>
            <person name="Ruckert C."/>
        </authorList>
    </citation>
    <scope>NUCLEOTIDE SEQUENCE</scope>
    <source>
        <strain evidence="3">CGMCC 1.15254</strain>
    </source>
</reference>
<sequence>MAIEETVVNLDILDLAHAGWAMNLVQSASNLFTICVDDRIQYMNPAGLKLLGIDAAEDAINQKFINFIHNDYKEYLAFGLEVLAEEDDFIPLKLVTLKGEELDAKLLIHELQIKGKAAYIVEVQDITAYKRASEAVRDREHRIKSILNTVSEGIITFDSEGKIQTFNPAAEKVFGCTANEIIGHHVVELLPHDKHEKFRRIFDRKVAHGRSSLMGKPIEFNGYNRTKGKFPMEITISSMQVGHERIFTAVLRDITERIQTVERIRHLAHHDTLTGLPNRHLFTDRLHHAIKLSHRYDRALVLMFIDLDKFKPINDTLGHEAGDVVLIEVAQRFKNIIRESDTVARIGGDEFIILLEELDSVEIGPVVAQKVLDCLEEPIMAGGRECTLGASVGLACYPDDTMDAEELMRYADEAMYAVKTSGRNGYRRYDSKLSVLGT</sequence>
<protein>
    <recommendedName>
        <fullName evidence="5">Diguanylate cyclase</fullName>
    </recommendedName>
</protein>
<dbReference type="CDD" id="cd00130">
    <property type="entry name" value="PAS"/>
    <property type="match status" value="1"/>
</dbReference>
<evidence type="ECO:0000313" key="3">
    <source>
        <dbReference type="EMBL" id="GGF72296.1"/>
    </source>
</evidence>
<dbReference type="GO" id="GO:0003824">
    <property type="term" value="F:catalytic activity"/>
    <property type="evidence" value="ECO:0007669"/>
    <property type="project" value="UniProtKB-ARBA"/>
</dbReference>
<dbReference type="InterPro" id="IPR000014">
    <property type="entry name" value="PAS"/>
</dbReference>
<dbReference type="CDD" id="cd01949">
    <property type="entry name" value="GGDEF"/>
    <property type="match status" value="1"/>
</dbReference>
<evidence type="ECO:0008006" key="5">
    <source>
        <dbReference type="Google" id="ProtNLM"/>
    </source>
</evidence>
<dbReference type="SUPFAM" id="SSF55785">
    <property type="entry name" value="PYP-like sensor domain (PAS domain)"/>
    <property type="match status" value="2"/>
</dbReference>
<dbReference type="Pfam" id="PF00990">
    <property type="entry name" value="GGDEF"/>
    <property type="match status" value="1"/>
</dbReference>
<accession>A0A917FG04</accession>
<dbReference type="InterPro" id="IPR013767">
    <property type="entry name" value="PAS_fold"/>
</dbReference>
<name>A0A917FG04_9PROT</name>
<dbReference type="SMART" id="SM00267">
    <property type="entry name" value="GGDEF"/>
    <property type="match status" value="1"/>
</dbReference>
<dbReference type="Pfam" id="PF00989">
    <property type="entry name" value="PAS"/>
    <property type="match status" value="1"/>
</dbReference>
<dbReference type="FunFam" id="3.30.70.270:FF:000001">
    <property type="entry name" value="Diguanylate cyclase domain protein"/>
    <property type="match status" value="1"/>
</dbReference>
<organism evidence="3 4">
    <name type="scientific">Terasakiella brassicae</name>
    <dbReference type="NCBI Taxonomy" id="1634917"/>
    <lineage>
        <taxon>Bacteria</taxon>
        <taxon>Pseudomonadati</taxon>
        <taxon>Pseudomonadota</taxon>
        <taxon>Alphaproteobacteria</taxon>
        <taxon>Rhodospirillales</taxon>
        <taxon>Terasakiellaceae</taxon>
        <taxon>Terasakiella</taxon>
    </lineage>
</organism>
<proteinExistence type="predicted"/>
<dbReference type="RefSeq" id="WP_188666344.1">
    <property type="nucleotide sequence ID" value="NZ_BMHV01000024.1"/>
</dbReference>
<dbReference type="Pfam" id="PF13188">
    <property type="entry name" value="PAS_8"/>
    <property type="match status" value="1"/>
</dbReference>
<evidence type="ECO:0000259" key="1">
    <source>
        <dbReference type="PROSITE" id="PS50112"/>
    </source>
</evidence>
<dbReference type="InterPro" id="IPR029787">
    <property type="entry name" value="Nucleotide_cyclase"/>
</dbReference>
<dbReference type="PANTHER" id="PTHR46663">
    <property type="entry name" value="DIGUANYLATE CYCLASE DGCT-RELATED"/>
    <property type="match status" value="1"/>
</dbReference>
<evidence type="ECO:0000259" key="2">
    <source>
        <dbReference type="PROSITE" id="PS50887"/>
    </source>
</evidence>
<feature type="domain" description="PAS" evidence="1">
    <location>
        <begin position="139"/>
        <end position="209"/>
    </location>
</feature>
<feature type="domain" description="GGDEF" evidence="2">
    <location>
        <begin position="298"/>
        <end position="431"/>
    </location>
</feature>
<dbReference type="PROSITE" id="PS50112">
    <property type="entry name" value="PAS"/>
    <property type="match status" value="1"/>
</dbReference>
<dbReference type="Proteomes" id="UP000632498">
    <property type="component" value="Unassembled WGS sequence"/>
</dbReference>